<feature type="transmembrane region" description="Helical" evidence="8">
    <location>
        <begin position="272"/>
        <end position="290"/>
    </location>
</feature>
<evidence type="ECO:0000313" key="12">
    <source>
        <dbReference type="Proteomes" id="UP001307889"/>
    </source>
</evidence>
<proteinExistence type="inferred from homology"/>
<feature type="compositionally biased region" description="Low complexity" evidence="7">
    <location>
        <begin position="364"/>
        <end position="378"/>
    </location>
</feature>
<evidence type="ECO:0000256" key="6">
    <source>
        <dbReference type="ARBA" id="ARBA00023242"/>
    </source>
</evidence>
<evidence type="ECO:0000256" key="1">
    <source>
        <dbReference type="ARBA" id="ARBA00004473"/>
    </source>
</evidence>
<protein>
    <submittedName>
        <fullName evidence="11">DUF2349</fullName>
    </submittedName>
</protein>
<evidence type="ECO:0000256" key="8">
    <source>
        <dbReference type="SAM" id="Phobius"/>
    </source>
</evidence>
<sequence>MDLSVAWLLCSASAFGAVVIREMFVWLRNAIPKSVECWFCMHKTEVPWDLRNNWHCPQCEQYNGFTKDGDYNKPLPQQRDESLNFSVLTLGRNRRSPWQSTKSLCNDCNAKQQLKIEQLAKFVPLNEKNYDKEVEHFKLQIDKAYQLCNDCESLVSSIFSKERGEFGLPRQLNSNTAHPKGANGTVTLYFNIVVSAILCCIGFVQTAWATVLKRELEPLASKIAKTYLDRKYAVLISPKQIRSTAILCADYIILIGALLSLVAYFRSQKRSILILFNSLTWLIFLVVSLWLKNAAWLPACEIIFGITSCILSMNVLMRIYSDRKHQQLKRQAVLQPAAFHTPASNYSYSSTWTKQQTRIHSMQPPTTSTPRNTPPDSSFNTIEPSNITRTVWRAGPDTLEPRIRDLNLNASQVRNGSLFSQRTVDQSAGSATLTASLKNANAWSTFGQNVSINSAPPGFGRPASCCSQAALSHIYSASTICDSPSRPMSPIMPSPRPSQFATLPGGKLGETYLRSRLAPSSFR</sequence>
<keyword evidence="6" id="KW-0539">Nucleus</keyword>
<organism evidence="11 12">
    <name type="scientific">Nesidiocoris tenuis</name>
    <dbReference type="NCBI Taxonomy" id="355587"/>
    <lineage>
        <taxon>Eukaryota</taxon>
        <taxon>Metazoa</taxon>
        <taxon>Ecdysozoa</taxon>
        <taxon>Arthropoda</taxon>
        <taxon>Hexapoda</taxon>
        <taxon>Insecta</taxon>
        <taxon>Pterygota</taxon>
        <taxon>Neoptera</taxon>
        <taxon>Paraneoptera</taxon>
        <taxon>Hemiptera</taxon>
        <taxon>Heteroptera</taxon>
        <taxon>Panheteroptera</taxon>
        <taxon>Cimicomorpha</taxon>
        <taxon>Miridae</taxon>
        <taxon>Dicyphina</taxon>
        <taxon>Nesidiocoris</taxon>
    </lineage>
</organism>
<evidence type="ECO:0000313" key="11">
    <source>
        <dbReference type="EMBL" id="BES96250.1"/>
    </source>
</evidence>
<feature type="transmembrane region" description="Helical" evidence="8">
    <location>
        <begin position="244"/>
        <end position="265"/>
    </location>
</feature>
<feature type="signal peptide" evidence="9">
    <location>
        <begin position="1"/>
        <end position="16"/>
    </location>
</feature>
<comment type="subcellular location">
    <subcellularLocation>
        <location evidence="1">Nucleus inner membrane</location>
        <topology evidence="1">Multi-pass membrane protein</topology>
    </subcellularLocation>
</comment>
<gene>
    <name evidence="11" type="ORF">NTJ_09059</name>
</gene>
<dbReference type="Pfam" id="PF09779">
    <property type="entry name" value="Ima1_N"/>
    <property type="match status" value="1"/>
</dbReference>
<name>A0ABN7AVN4_9HEMI</name>
<evidence type="ECO:0000259" key="10">
    <source>
        <dbReference type="Pfam" id="PF09779"/>
    </source>
</evidence>
<keyword evidence="4 8" id="KW-1133">Transmembrane helix</keyword>
<evidence type="ECO:0000256" key="3">
    <source>
        <dbReference type="ARBA" id="ARBA00022692"/>
    </source>
</evidence>
<dbReference type="InterPro" id="IPR018617">
    <property type="entry name" value="Ima1_N"/>
</dbReference>
<keyword evidence="9" id="KW-0732">Signal</keyword>
<comment type="similarity">
    <text evidence="2">Belongs to the TMEM201 family.</text>
</comment>
<evidence type="ECO:0000256" key="9">
    <source>
        <dbReference type="SAM" id="SignalP"/>
    </source>
</evidence>
<accession>A0ABN7AVN4</accession>
<reference evidence="11 12" key="1">
    <citation type="submission" date="2023-09" db="EMBL/GenBank/DDBJ databases">
        <title>Nesidiocoris tenuis whole genome shotgun sequence.</title>
        <authorList>
            <person name="Shibata T."/>
            <person name="Shimoda M."/>
            <person name="Kobayashi T."/>
            <person name="Uehara T."/>
        </authorList>
    </citation>
    <scope>NUCLEOTIDE SEQUENCE [LARGE SCALE GENOMIC DNA]</scope>
    <source>
        <strain evidence="11 12">Japan</strain>
    </source>
</reference>
<keyword evidence="12" id="KW-1185">Reference proteome</keyword>
<dbReference type="PANTHER" id="PTHR28646">
    <property type="entry name" value="TRANSMEMBRANE PROTEIN 201"/>
    <property type="match status" value="1"/>
</dbReference>
<keyword evidence="5 8" id="KW-0472">Membrane</keyword>
<evidence type="ECO:0000256" key="4">
    <source>
        <dbReference type="ARBA" id="ARBA00022989"/>
    </source>
</evidence>
<feature type="region of interest" description="Disordered" evidence="7">
    <location>
        <begin position="357"/>
        <end position="383"/>
    </location>
</feature>
<evidence type="ECO:0000256" key="5">
    <source>
        <dbReference type="ARBA" id="ARBA00023136"/>
    </source>
</evidence>
<evidence type="ECO:0000256" key="2">
    <source>
        <dbReference type="ARBA" id="ARBA00007600"/>
    </source>
</evidence>
<dbReference type="EMBL" id="AP028915">
    <property type="protein sequence ID" value="BES96250.1"/>
    <property type="molecule type" value="Genomic_DNA"/>
</dbReference>
<dbReference type="Proteomes" id="UP001307889">
    <property type="component" value="Chromosome 7"/>
</dbReference>
<dbReference type="InterPro" id="IPR040041">
    <property type="entry name" value="TMEM201"/>
</dbReference>
<feature type="domain" description="Ima1 N-terminal" evidence="10">
    <location>
        <begin position="35"/>
        <end position="154"/>
    </location>
</feature>
<keyword evidence="3 8" id="KW-0812">Transmembrane</keyword>
<feature type="transmembrane region" description="Helical" evidence="8">
    <location>
        <begin position="296"/>
        <end position="320"/>
    </location>
</feature>
<dbReference type="PANTHER" id="PTHR28646:SF1">
    <property type="entry name" value="TRANSMEMBRANE PROTEIN 201"/>
    <property type="match status" value="1"/>
</dbReference>
<evidence type="ECO:0000256" key="7">
    <source>
        <dbReference type="SAM" id="MobiDB-lite"/>
    </source>
</evidence>
<feature type="chain" id="PRO_5046574983" evidence="9">
    <location>
        <begin position="17"/>
        <end position="523"/>
    </location>
</feature>